<dbReference type="PANTHER" id="PTHR35807">
    <property type="entry name" value="TRANSCRIPTIONAL REGULATOR REDD-RELATED"/>
    <property type="match status" value="1"/>
</dbReference>
<protein>
    <recommendedName>
        <fullName evidence="1">Bacterial transcriptional activator domain-containing protein</fullName>
    </recommendedName>
</protein>
<dbReference type="RefSeq" id="WP_163570454.1">
    <property type="nucleotide sequence ID" value="NZ_BAAANY010000014.1"/>
</dbReference>
<dbReference type="InterPro" id="IPR011990">
    <property type="entry name" value="TPR-like_helical_dom_sf"/>
</dbReference>
<organism evidence="2 3">
    <name type="scientific">Fodinicola feengrottensis</name>
    <dbReference type="NCBI Taxonomy" id="435914"/>
    <lineage>
        <taxon>Bacteria</taxon>
        <taxon>Bacillati</taxon>
        <taxon>Actinomycetota</taxon>
        <taxon>Actinomycetes</taxon>
        <taxon>Mycobacteriales</taxon>
        <taxon>Fodinicola</taxon>
    </lineage>
</organism>
<gene>
    <name evidence="2" type="ORF">GCM10009765_40390</name>
</gene>
<dbReference type="InterPro" id="IPR005158">
    <property type="entry name" value="BTAD"/>
</dbReference>
<dbReference type="InterPro" id="IPR051677">
    <property type="entry name" value="AfsR-DnrI-RedD_regulator"/>
</dbReference>
<keyword evidence="3" id="KW-1185">Reference proteome</keyword>
<dbReference type="Proteomes" id="UP001500618">
    <property type="component" value="Unassembled WGS sequence"/>
</dbReference>
<evidence type="ECO:0000313" key="2">
    <source>
        <dbReference type="EMBL" id="GAA1686794.1"/>
    </source>
</evidence>
<comment type="caution">
    <text evidence="2">The sequence shown here is derived from an EMBL/GenBank/DDBJ whole genome shotgun (WGS) entry which is preliminary data.</text>
</comment>
<proteinExistence type="predicted"/>
<dbReference type="Gene3D" id="1.25.40.10">
    <property type="entry name" value="Tetratricopeptide repeat domain"/>
    <property type="match status" value="1"/>
</dbReference>
<dbReference type="SMART" id="SM01043">
    <property type="entry name" value="BTAD"/>
    <property type="match status" value="1"/>
</dbReference>
<dbReference type="EMBL" id="BAAANY010000014">
    <property type="protein sequence ID" value="GAA1686794.1"/>
    <property type="molecule type" value="Genomic_DNA"/>
</dbReference>
<dbReference type="SUPFAM" id="SSF48452">
    <property type="entry name" value="TPR-like"/>
    <property type="match status" value="1"/>
</dbReference>
<feature type="domain" description="Bacterial transcriptional activator" evidence="1">
    <location>
        <begin position="229"/>
        <end position="368"/>
    </location>
</feature>
<name>A0ABN2HEU4_9ACTN</name>
<evidence type="ECO:0000313" key="3">
    <source>
        <dbReference type="Proteomes" id="UP001500618"/>
    </source>
</evidence>
<accession>A0ABN2HEU4</accession>
<dbReference type="Pfam" id="PF03704">
    <property type="entry name" value="BTAD"/>
    <property type="match status" value="1"/>
</dbReference>
<reference evidence="2 3" key="1">
    <citation type="journal article" date="2019" name="Int. J. Syst. Evol. Microbiol.">
        <title>The Global Catalogue of Microorganisms (GCM) 10K type strain sequencing project: providing services to taxonomists for standard genome sequencing and annotation.</title>
        <authorList>
            <consortium name="The Broad Institute Genomics Platform"/>
            <consortium name="The Broad Institute Genome Sequencing Center for Infectious Disease"/>
            <person name="Wu L."/>
            <person name="Ma J."/>
        </authorList>
    </citation>
    <scope>NUCLEOTIDE SEQUENCE [LARGE SCALE GENOMIC DNA]</scope>
    <source>
        <strain evidence="2 3">JCM 14718</strain>
    </source>
</reference>
<evidence type="ECO:0000259" key="1">
    <source>
        <dbReference type="SMART" id="SM01043"/>
    </source>
</evidence>
<sequence>MNIKRTDNPDTCLDLTGSEAIALARLLAEVADGYGAAIDVQEAARTGWELLVRRATAKMGAGVDRTNYADLLERLSSRATERTDAEDALDNLQVDAAKKSPDSPYVPSLPRKSEVQSMNIGYGGQLAWSFAFGRPRIVVDDTLIVNHIRKNTRRLVLWLSIHRDGGTMDDIREDLLPHLPKAQALVHIRSAIGMGRDLFRTATGHKDRKFITFTKATSDYRLDSEDFSVDLWTFQDFLIRAEKSDDINRRRDYLEAAVGLYRGELASGNDAAWILPAREWCRRQTRDAYTQLADIWEPSNTAYATENLKQARDLDPTDEEITRRLMRLHAQRERPDLVGAAMTKLKESLDDLEVTPSSTTIEAHRIALGGGNSD</sequence>